<organism evidence="2 3">
    <name type="scientific">Pseudonocardia sediminis</name>
    <dbReference type="NCBI Taxonomy" id="1397368"/>
    <lineage>
        <taxon>Bacteria</taxon>
        <taxon>Bacillati</taxon>
        <taxon>Actinomycetota</taxon>
        <taxon>Actinomycetes</taxon>
        <taxon>Pseudonocardiales</taxon>
        <taxon>Pseudonocardiaceae</taxon>
        <taxon>Pseudonocardia</taxon>
    </lineage>
</organism>
<keyword evidence="3" id="KW-1185">Reference proteome</keyword>
<dbReference type="EMBL" id="SHKL01000001">
    <property type="protein sequence ID" value="RZT89183.1"/>
    <property type="molecule type" value="Genomic_DNA"/>
</dbReference>
<evidence type="ECO:0000313" key="2">
    <source>
        <dbReference type="EMBL" id="RZT89183.1"/>
    </source>
</evidence>
<evidence type="ECO:0000256" key="1">
    <source>
        <dbReference type="SAM" id="MobiDB-lite"/>
    </source>
</evidence>
<dbReference type="Proteomes" id="UP000291591">
    <property type="component" value="Unassembled WGS sequence"/>
</dbReference>
<name>A0A4Q7V8K0_PSEST</name>
<gene>
    <name evidence="2" type="ORF">EV383_6142</name>
</gene>
<dbReference type="AlphaFoldDB" id="A0A4Q7V8K0"/>
<reference evidence="2 3" key="1">
    <citation type="submission" date="2019-02" db="EMBL/GenBank/DDBJ databases">
        <title>Sequencing the genomes of 1000 actinobacteria strains.</title>
        <authorList>
            <person name="Klenk H.-P."/>
        </authorList>
    </citation>
    <scope>NUCLEOTIDE SEQUENCE [LARGE SCALE GENOMIC DNA]</scope>
    <source>
        <strain evidence="2 3">DSM 45779</strain>
    </source>
</reference>
<comment type="caution">
    <text evidence="2">The sequence shown here is derived from an EMBL/GenBank/DDBJ whole genome shotgun (WGS) entry which is preliminary data.</text>
</comment>
<protein>
    <submittedName>
        <fullName evidence="2">Uncharacterized protein</fullName>
    </submittedName>
</protein>
<accession>A0A4Q7V8K0</accession>
<evidence type="ECO:0000313" key="3">
    <source>
        <dbReference type="Proteomes" id="UP000291591"/>
    </source>
</evidence>
<feature type="region of interest" description="Disordered" evidence="1">
    <location>
        <begin position="1"/>
        <end position="20"/>
    </location>
</feature>
<dbReference type="RefSeq" id="WP_130293549.1">
    <property type="nucleotide sequence ID" value="NZ_SHKL01000001.1"/>
</dbReference>
<proteinExistence type="predicted"/>
<sequence>MRFADWTGWPPEAGPVDVGGLPGRVPVGALDVDADGDGTPDTVVVASGDAFTLFTDLDGDMLADQEVRLGEPRPDPPADDDPWWDALGDLVDAALGR</sequence>